<organism evidence="1 2">
    <name type="scientific">Streptomyces citrinus</name>
    <dbReference type="NCBI Taxonomy" id="3118173"/>
    <lineage>
        <taxon>Bacteria</taxon>
        <taxon>Bacillati</taxon>
        <taxon>Actinomycetota</taxon>
        <taxon>Actinomycetes</taxon>
        <taxon>Kitasatosporales</taxon>
        <taxon>Streptomycetaceae</taxon>
        <taxon>Streptomyces</taxon>
    </lineage>
</organism>
<protein>
    <submittedName>
        <fullName evidence="1">MFS transporter</fullName>
    </submittedName>
</protein>
<proteinExistence type="predicted"/>
<name>A0ACD5AFR0_9ACTN</name>
<reference evidence="1" key="1">
    <citation type="journal article" date="2025" name="Int. J. Syst. Evol. Microbiol.">
        <title>Streptomyces citrinus sp. nov., with yellow diffusible pigment.</title>
        <authorList>
            <person name="He Y."/>
            <person name="Yang E."/>
            <person name="Xu J."/>
            <person name="Sun Y."/>
            <person name="Sun L."/>
        </authorList>
    </citation>
    <scope>NUCLEOTIDE SEQUENCE</scope>
    <source>
        <strain evidence="1">Q6</strain>
    </source>
</reference>
<evidence type="ECO:0000313" key="2">
    <source>
        <dbReference type="Proteomes" id="UP001432251"/>
    </source>
</evidence>
<dbReference type="Proteomes" id="UP001432251">
    <property type="component" value="Chromosome"/>
</dbReference>
<keyword evidence="2" id="KW-1185">Reference proteome</keyword>
<accession>A0ACD5AFR0</accession>
<dbReference type="EMBL" id="CP146022">
    <property type="protein sequence ID" value="WWQ65969.1"/>
    <property type="molecule type" value="Genomic_DNA"/>
</dbReference>
<sequence>MAGRKNVAVVAALMLCMALAALDSTIVSTAVPQIVGELGGFSVFSWLFSGYLLAVTVTLPLYGKLSDTLGRKPVLITGCALFLAGSLLCATAWNMGALIAFRVIQGLGGGAIQGTVQTLAADLYPLKERPRIQAKLSTVWATSSVLGPALGGILASTAGWRWIFLINLPIGAVALFFVVRHLHEPRREAAARLRVDWAGALAVFAAGGVLLTWLVQGGVAWAWASVPSVALLGTGLALVGAVVVIERRAERRWSEATSSPGRWWETGEPILPGWVWRRRTIAAVNLALAALGLLMVAPTTFLPTYAQSVLGLSPTAAGFVLSVMTLSWPVSAALSQHVYRRIGFRDTAALGITVALAVLVAFPLLPFPGAVWQPTLLSLLLGAALGLFQLPLIVGVQSTVGWAERGTATASVLFYRQIGQTVGAALFGAVANGVVSARLGSGADLDSVVRDSGTDSVRRAVDAAVDSVYIGAACAAALALLLLLTLAPRRFPVLDPLADVRPGEKSSDAQLPHQQHSPRSLENERRTD</sequence>
<gene>
    <name evidence="1" type="ORF">V2W30_23335</name>
</gene>
<evidence type="ECO:0000313" key="1">
    <source>
        <dbReference type="EMBL" id="WWQ65969.1"/>
    </source>
</evidence>